<proteinExistence type="predicted"/>
<dbReference type="Pfam" id="PF14114">
    <property type="entry name" value="DUF4286"/>
    <property type="match status" value="1"/>
</dbReference>
<dbReference type="AlphaFoldDB" id="M7NTJ9"/>
<accession>M7NTJ9</accession>
<keyword evidence="2" id="KW-1185">Reference proteome</keyword>
<dbReference type="OrthoDB" id="1121837at2"/>
<sequence length="100" mass="11929">MILYNVTVSIDPGIEKDWLRWMREIHIPDVMATRLFVDHKIFRLINEVEGGRTYAIQYFALDINDIDAYLRDHAPRLRQMVTDRYGEKALSFRTLMEQVI</sequence>
<comment type="caution">
    <text evidence="1">The sequence shown here is derived from an EMBL/GenBank/DDBJ whole genome shotgun (WGS) entry which is preliminary data.</text>
</comment>
<dbReference type="RefSeq" id="WP_009196480.1">
    <property type="nucleotide sequence ID" value="NZ_AODQ01000091.1"/>
</dbReference>
<evidence type="ECO:0000313" key="1">
    <source>
        <dbReference type="EMBL" id="EMR01774.1"/>
    </source>
</evidence>
<dbReference type="EMBL" id="AODQ01000091">
    <property type="protein sequence ID" value="EMR01774.1"/>
    <property type="molecule type" value="Genomic_DNA"/>
</dbReference>
<gene>
    <name evidence="1" type="ORF">ADICEAN_03094</name>
</gene>
<dbReference type="STRING" id="1279009.ADICEAN_03094"/>
<protein>
    <recommendedName>
        <fullName evidence="3">DUF4286 domain-containing protein</fullName>
    </recommendedName>
</protein>
<organism evidence="1 2">
    <name type="scientific">Cesiribacter andamanensis AMV16</name>
    <dbReference type="NCBI Taxonomy" id="1279009"/>
    <lineage>
        <taxon>Bacteria</taxon>
        <taxon>Pseudomonadati</taxon>
        <taxon>Bacteroidota</taxon>
        <taxon>Cytophagia</taxon>
        <taxon>Cytophagales</taxon>
        <taxon>Cesiribacteraceae</taxon>
        <taxon>Cesiribacter</taxon>
    </lineage>
</organism>
<evidence type="ECO:0000313" key="2">
    <source>
        <dbReference type="Proteomes" id="UP000011910"/>
    </source>
</evidence>
<dbReference type="Proteomes" id="UP000011910">
    <property type="component" value="Unassembled WGS sequence"/>
</dbReference>
<reference evidence="1 2" key="1">
    <citation type="journal article" date="2013" name="Genome Announc.">
        <title>Draft Genome Sequence of Cesiribacter andamanensis Strain AMV16T, Isolated from a Soil Sample from a Mud Volcano in the Andaman Islands, India.</title>
        <authorList>
            <person name="Shivaji S."/>
            <person name="Ara S."/>
            <person name="Begum Z."/>
            <person name="Srinivas T.N."/>
            <person name="Singh A."/>
            <person name="Kumar Pinnaka A."/>
        </authorList>
    </citation>
    <scope>NUCLEOTIDE SEQUENCE [LARGE SCALE GENOMIC DNA]</scope>
    <source>
        <strain evidence="1 2">AMV16</strain>
    </source>
</reference>
<name>M7NTJ9_9BACT</name>
<dbReference type="eggNOG" id="ENOG5032RP1">
    <property type="taxonomic scope" value="Bacteria"/>
</dbReference>
<evidence type="ECO:0008006" key="3">
    <source>
        <dbReference type="Google" id="ProtNLM"/>
    </source>
</evidence>
<dbReference type="InterPro" id="IPR025563">
    <property type="entry name" value="DUF4286"/>
</dbReference>